<evidence type="ECO:0000313" key="7">
    <source>
        <dbReference type="Proteomes" id="UP001057498"/>
    </source>
</evidence>
<dbReference type="PROSITE" id="PS50931">
    <property type="entry name" value="HTH_LYSR"/>
    <property type="match status" value="1"/>
</dbReference>
<name>A0ABN6PII7_9BURK</name>
<reference evidence="6" key="1">
    <citation type="submission" date="2022-04" db="EMBL/GenBank/DDBJ databases">
        <title>Whole genome sequence of Sphaerotilus sp. FB-5.</title>
        <authorList>
            <person name="Takeda M."/>
            <person name="Narihara S."/>
            <person name="Akimoto M."/>
            <person name="Akimoto R."/>
            <person name="Nishiyashiki S."/>
            <person name="Murakami T."/>
        </authorList>
    </citation>
    <scope>NUCLEOTIDE SEQUENCE</scope>
    <source>
        <strain evidence="6">FB-5</strain>
    </source>
</reference>
<evidence type="ECO:0000313" key="6">
    <source>
        <dbReference type="EMBL" id="BDI04794.1"/>
    </source>
</evidence>
<dbReference type="InterPro" id="IPR058163">
    <property type="entry name" value="LysR-type_TF_proteobact-type"/>
</dbReference>
<dbReference type="InterPro" id="IPR036388">
    <property type="entry name" value="WH-like_DNA-bd_sf"/>
</dbReference>
<dbReference type="Pfam" id="PF03466">
    <property type="entry name" value="LysR_substrate"/>
    <property type="match status" value="1"/>
</dbReference>
<evidence type="ECO:0000259" key="5">
    <source>
        <dbReference type="PROSITE" id="PS50931"/>
    </source>
</evidence>
<keyword evidence="4" id="KW-0804">Transcription</keyword>
<proteinExistence type="inferred from homology"/>
<dbReference type="Pfam" id="PF00126">
    <property type="entry name" value="HTH_1"/>
    <property type="match status" value="1"/>
</dbReference>
<dbReference type="CDD" id="cd08422">
    <property type="entry name" value="PBP2_CrgA_like"/>
    <property type="match status" value="1"/>
</dbReference>
<keyword evidence="7" id="KW-1185">Reference proteome</keyword>
<feature type="domain" description="HTH lysR-type" evidence="5">
    <location>
        <begin position="1"/>
        <end position="59"/>
    </location>
</feature>
<dbReference type="SUPFAM" id="SSF46785">
    <property type="entry name" value="Winged helix' DNA-binding domain"/>
    <property type="match status" value="1"/>
</dbReference>
<dbReference type="PANTHER" id="PTHR30537:SF5">
    <property type="entry name" value="HTH-TYPE TRANSCRIPTIONAL ACTIVATOR TTDR-RELATED"/>
    <property type="match status" value="1"/>
</dbReference>
<dbReference type="PANTHER" id="PTHR30537">
    <property type="entry name" value="HTH-TYPE TRANSCRIPTIONAL REGULATOR"/>
    <property type="match status" value="1"/>
</dbReference>
<keyword evidence="3" id="KW-0238">DNA-binding</keyword>
<dbReference type="EMBL" id="AP025730">
    <property type="protein sequence ID" value="BDI04794.1"/>
    <property type="molecule type" value="Genomic_DNA"/>
</dbReference>
<accession>A0ABN6PII7</accession>
<evidence type="ECO:0000256" key="3">
    <source>
        <dbReference type="ARBA" id="ARBA00023125"/>
    </source>
</evidence>
<dbReference type="InterPro" id="IPR005119">
    <property type="entry name" value="LysR_subst-bd"/>
</dbReference>
<comment type="similarity">
    <text evidence="1">Belongs to the LysR transcriptional regulatory family.</text>
</comment>
<dbReference type="InterPro" id="IPR000847">
    <property type="entry name" value="LysR_HTH_N"/>
</dbReference>
<dbReference type="SUPFAM" id="SSF53850">
    <property type="entry name" value="Periplasmic binding protein-like II"/>
    <property type="match status" value="1"/>
</dbReference>
<keyword evidence="2" id="KW-0805">Transcription regulation</keyword>
<evidence type="ECO:0000256" key="1">
    <source>
        <dbReference type="ARBA" id="ARBA00009437"/>
    </source>
</evidence>
<protein>
    <submittedName>
        <fullName evidence="6">LysR family transcriptional regulator</fullName>
    </submittedName>
</protein>
<dbReference type="RefSeq" id="WP_251972890.1">
    <property type="nucleotide sequence ID" value="NZ_AP025730.1"/>
</dbReference>
<dbReference type="Proteomes" id="UP001057498">
    <property type="component" value="Chromosome"/>
</dbReference>
<sequence>MDKFEEMRAFAAVVEAGSFVGAADALQVSKTAVSRLVGDLEQRLGARLMQRTTRRLSLTEAGERFHARCRELLDGIAQAEAELTERTGRAIGPLRLNVPVSFGLLHLAPLWPGFMARHPQVLLEVTLSDRLVDLVDEGIDLAVRIARLPSSSLVSRQLTTTRMLLCASPEYLRREGEPAHPADLAQHSVMAYTLLSTGEQWSFTGPEGDEVSVRIAPRMRSNSGDTCVAAALAHQGIVLQPSFMVGTHLQTGALREVLPQYRSMEFGVYAVYPSRKHLTPKVRLLVDYLVEALGGGVG</sequence>
<dbReference type="Gene3D" id="1.10.10.10">
    <property type="entry name" value="Winged helix-like DNA-binding domain superfamily/Winged helix DNA-binding domain"/>
    <property type="match status" value="1"/>
</dbReference>
<evidence type="ECO:0000256" key="2">
    <source>
        <dbReference type="ARBA" id="ARBA00023015"/>
    </source>
</evidence>
<dbReference type="InterPro" id="IPR036390">
    <property type="entry name" value="WH_DNA-bd_sf"/>
</dbReference>
<gene>
    <name evidence="6" type="ORF">CATMQ487_17640</name>
</gene>
<organism evidence="6 7">
    <name type="scientific">Sphaerotilus microaerophilus</name>
    <dbReference type="NCBI Taxonomy" id="2914710"/>
    <lineage>
        <taxon>Bacteria</taxon>
        <taxon>Pseudomonadati</taxon>
        <taxon>Pseudomonadota</taxon>
        <taxon>Betaproteobacteria</taxon>
        <taxon>Burkholderiales</taxon>
        <taxon>Sphaerotilaceae</taxon>
        <taxon>Sphaerotilus</taxon>
    </lineage>
</organism>
<dbReference type="Gene3D" id="3.40.190.290">
    <property type="match status" value="1"/>
</dbReference>
<evidence type="ECO:0000256" key="4">
    <source>
        <dbReference type="ARBA" id="ARBA00023163"/>
    </source>
</evidence>